<reference evidence="3 4" key="1">
    <citation type="journal article" date="2018" name="Sci. Data">
        <title>The draft genome sequence of cork oak.</title>
        <authorList>
            <person name="Ramos A.M."/>
            <person name="Usie A."/>
            <person name="Barbosa P."/>
            <person name="Barros P.M."/>
            <person name="Capote T."/>
            <person name="Chaves I."/>
            <person name="Simoes F."/>
            <person name="Abreu I."/>
            <person name="Carrasquinho I."/>
            <person name="Faro C."/>
            <person name="Guimaraes J.B."/>
            <person name="Mendonca D."/>
            <person name="Nobrega F."/>
            <person name="Rodrigues L."/>
            <person name="Saibo N.J.M."/>
            <person name="Varela M.C."/>
            <person name="Egas C."/>
            <person name="Matos J."/>
            <person name="Miguel C.M."/>
            <person name="Oliveira M.M."/>
            <person name="Ricardo C.P."/>
            <person name="Goncalves S."/>
        </authorList>
    </citation>
    <scope>NUCLEOTIDE SEQUENCE [LARGE SCALE GENOMIC DNA]</scope>
    <source>
        <strain evidence="4">cv. HL8</strain>
    </source>
</reference>
<proteinExistence type="predicted"/>
<keyword evidence="1" id="KW-0560">Oxidoreductase</keyword>
<dbReference type="PANTHER" id="PTHR45934:SF20">
    <property type="entry name" value="MONOOXYGENASE 2-RELATED"/>
    <property type="match status" value="1"/>
</dbReference>
<dbReference type="InterPro" id="IPR036188">
    <property type="entry name" value="FAD/NAD-bd_sf"/>
</dbReference>
<protein>
    <submittedName>
        <fullName evidence="3">Monooxygenase 2</fullName>
    </submittedName>
</protein>
<dbReference type="AlphaFoldDB" id="A0AAW0JC35"/>
<accession>A0AAW0JC35</accession>
<keyword evidence="4" id="KW-1185">Reference proteome</keyword>
<sequence length="128" mass="14336">ALIGCDGVNPMVAKWLGFKALALIGRAAVRGWINFNSNHGDEIEDDPVKMKQFVLSKHLWDLIWGNISKGKFGVLGDAFHPMTPDIGQVLVLYLEDGIVLARCLARALLTKEQSWELKKRKLIVKRVI</sequence>
<dbReference type="GO" id="GO:0004497">
    <property type="term" value="F:monooxygenase activity"/>
    <property type="evidence" value="ECO:0007669"/>
    <property type="project" value="UniProtKB-KW"/>
</dbReference>
<dbReference type="Proteomes" id="UP000237347">
    <property type="component" value="Unassembled WGS sequence"/>
</dbReference>
<gene>
    <name evidence="3" type="primary">MO2_2</name>
    <name evidence="3" type="ORF">CFP56_035026</name>
</gene>
<evidence type="ECO:0000256" key="1">
    <source>
        <dbReference type="ARBA" id="ARBA00023002"/>
    </source>
</evidence>
<feature type="non-terminal residue" evidence="3">
    <location>
        <position position="1"/>
    </location>
</feature>
<organism evidence="3 4">
    <name type="scientific">Quercus suber</name>
    <name type="common">Cork oak</name>
    <dbReference type="NCBI Taxonomy" id="58331"/>
    <lineage>
        <taxon>Eukaryota</taxon>
        <taxon>Viridiplantae</taxon>
        <taxon>Streptophyta</taxon>
        <taxon>Embryophyta</taxon>
        <taxon>Tracheophyta</taxon>
        <taxon>Spermatophyta</taxon>
        <taxon>Magnoliopsida</taxon>
        <taxon>eudicotyledons</taxon>
        <taxon>Gunneridae</taxon>
        <taxon>Pentapetalae</taxon>
        <taxon>rosids</taxon>
        <taxon>fabids</taxon>
        <taxon>Fagales</taxon>
        <taxon>Fagaceae</taxon>
        <taxon>Quercus</taxon>
    </lineage>
</organism>
<dbReference type="InterPro" id="IPR044560">
    <property type="entry name" value="MOase"/>
</dbReference>
<evidence type="ECO:0000256" key="2">
    <source>
        <dbReference type="ARBA" id="ARBA00023033"/>
    </source>
</evidence>
<evidence type="ECO:0000313" key="4">
    <source>
        <dbReference type="Proteomes" id="UP000237347"/>
    </source>
</evidence>
<name>A0AAW0JC35_QUESU</name>
<keyword evidence="2 3" id="KW-0503">Monooxygenase</keyword>
<dbReference type="EMBL" id="PKMF04000620">
    <property type="protein sequence ID" value="KAK7823921.1"/>
    <property type="molecule type" value="Genomic_DNA"/>
</dbReference>
<dbReference type="Gene3D" id="3.50.50.60">
    <property type="entry name" value="FAD/NAD(P)-binding domain"/>
    <property type="match status" value="1"/>
</dbReference>
<evidence type="ECO:0000313" key="3">
    <source>
        <dbReference type="EMBL" id="KAK7823921.1"/>
    </source>
</evidence>
<comment type="caution">
    <text evidence="3">The sequence shown here is derived from an EMBL/GenBank/DDBJ whole genome shotgun (WGS) entry which is preliminary data.</text>
</comment>
<dbReference type="SUPFAM" id="SSF51905">
    <property type="entry name" value="FAD/NAD(P)-binding domain"/>
    <property type="match status" value="1"/>
</dbReference>
<dbReference type="PANTHER" id="PTHR45934">
    <property type="entry name" value="FAD/NAD(P)-BINDING OXIDOREDUCTASE FAMILY PROTEIN"/>
    <property type="match status" value="1"/>
</dbReference>